<keyword evidence="2" id="KW-1185">Reference proteome</keyword>
<evidence type="ECO:0000313" key="1">
    <source>
        <dbReference type="EMBL" id="KAJ7726627.1"/>
    </source>
</evidence>
<protein>
    <submittedName>
        <fullName evidence="1">Uncharacterized protein</fullName>
    </submittedName>
</protein>
<name>A0AAD7HSL9_9AGAR</name>
<reference evidence="1" key="1">
    <citation type="submission" date="2023-03" db="EMBL/GenBank/DDBJ databases">
        <title>Massive genome expansion in bonnet fungi (Mycena s.s.) driven by repeated elements and novel gene families across ecological guilds.</title>
        <authorList>
            <consortium name="Lawrence Berkeley National Laboratory"/>
            <person name="Harder C.B."/>
            <person name="Miyauchi S."/>
            <person name="Viragh M."/>
            <person name="Kuo A."/>
            <person name="Thoen E."/>
            <person name="Andreopoulos B."/>
            <person name="Lu D."/>
            <person name="Skrede I."/>
            <person name="Drula E."/>
            <person name="Henrissat B."/>
            <person name="Morin E."/>
            <person name="Kohler A."/>
            <person name="Barry K."/>
            <person name="LaButti K."/>
            <person name="Morin E."/>
            <person name="Salamov A."/>
            <person name="Lipzen A."/>
            <person name="Mereny Z."/>
            <person name="Hegedus B."/>
            <person name="Baldrian P."/>
            <person name="Stursova M."/>
            <person name="Weitz H."/>
            <person name="Taylor A."/>
            <person name="Grigoriev I.V."/>
            <person name="Nagy L.G."/>
            <person name="Martin F."/>
            <person name="Kauserud H."/>
        </authorList>
    </citation>
    <scope>NUCLEOTIDE SEQUENCE</scope>
    <source>
        <strain evidence="1">CBHHK182m</strain>
    </source>
</reference>
<proteinExistence type="predicted"/>
<sequence>MLTQLRIDGSLSLPFSPMSPPYVFALRSAPIPIQPSGVNVLSSNHRQPPPFSSCPRWSCQGDQSKIFLMKSPTSQPPSTPLVLKLKLPQRRKLPQHCASTQALSMPQAFLMPQASPQCNTAGPRLNTASDFLKLSRTTLPS</sequence>
<accession>A0AAD7HSL9</accession>
<gene>
    <name evidence="1" type="ORF">B0H16DRAFT_1894702</name>
</gene>
<dbReference type="AlphaFoldDB" id="A0AAD7HSL9"/>
<comment type="caution">
    <text evidence="1">The sequence shown here is derived from an EMBL/GenBank/DDBJ whole genome shotgun (WGS) entry which is preliminary data.</text>
</comment>
<dbReference type="EMBL" id="JARKIB010000185">
    <property type="protein sequence ID" value="KAJ7726627.1"/>
    <property type="molecule type" value="Genomic_DNA"/>
</dbReference>
<dbReference type="Proteomes" id="UP001215598">
    <property type="component" value="Unassembled WGS sequence"/>
</dbReference>
<evidence type="ECO:0000313" key="2">
    <source>
        <dbReference type="Proteomes" id="UP001215598"/>
    </source>
</evidence>
<organism evidence="1 2">
    <name type="scientific">Mycena metata</name>
    <dbReference type="NCBI Taxonomy" id="1033252"/>
    <lineage>
        <taxon>Eukaryota</taxon>
        <taxon>Fungi</taxon>
        <taxon>Dikarya</taxon>
        <taxon>Basidiomycota</taxon>
        <taxon>Agaricomycotina</taxon>
        <taxon>Agaricomycetes</taxon>
        <taxon>Agaricomycetidae</taxon>
        <taxon>Agaricales</taxon>
        <taxon>Marasmiineae</taxon>
        <taxon>Mycenaceae</taxon>
        <taxon>Mycena</taxon>
    </lineage>
</organism>